<feature type="compositionally biased region" description="Basic residues" evidence="5">
    <location>
        <begin position="20"/>
        <end position="37"/>
    </location>
</feature>
<feature type="compositionally biased region" description="Acidic residues" evidence="5">
    <location>
        <begin position="1"/>
        <end position="10"/>
    </location>
</feature>
<dbReference type="EMBL" id="CM032183">
    <property type="protein sequence ID" value="KAG7095564.1"/>
    <property type="molecule type" value="Genomic_DNA"/>
</dbReference>
<name>A0A9P7S516_9AGAR</name>
<feature type="domain" description="Plus3" evidence="6">
    <location>
        <begin position="198"/>
        <end position="330"/>
    </location>
</feature>
<sequence>MSDFDDELLELVEAGSEKEKKRKRTKSKSSGSKRRKASVSDDGPESEEEEEDPYPLEGKFSDQADMHRLMQMSEVDREEILSQRAEEMQRLQDRKALQQMVKDQRADGDSVSKAAKRQHTARGATKEKSRKLDELKAKRKAKDEKNKNRTSSPKRDRSSSPMDMDMETSDEEEEEGMISKAEQEEESYGRKNSEPEIPVTLTDLEACRLDRNKLAKHCMSPWFNKYVEGAWVRYLIGSTEKGPVYRICQIARLCEDSAKPYKIESALFDRNAELLHGKSRKIFPLDKVSNSPFLSKEFDRLKTSYETDKLSLPLKKAVATKVAQMEQLVSQPMTETDIAAMLLRKGQLNASRASGAFTTFERARLVQERTLAQRRQEYKEVAEIDAKLSEFDAQHGIGSNGVSREGTPGAKSQREDKSDVLAMLSEKNRKANAEAVRRAELLEAEKRRRERKLALAGKSGATTPTDPSARLRTVPRTFNVATTPNSRPGTPSASLSSPKMKTTLLMESSTSESKTTVKTFEASVIEAVDIDLGDF</sequence>
<dbReference type="RefSeq" id="XP_043012034.1">
    <property type="nucleotide sequence ID" value="XM_043150943.1"/>
</dbReference>
<feature type="compositionally biased region" description="Acidic residues" evidence="5">
    <location>
        <begin position="164"/>
        <end position="176"/>
    </location>
</feature>
<keyword evidence="8" id="KW-1185">Reference proteome</keyword>
<keyword evidence="3" id="KW-0804">Transcription</keyword>
<feature type="region of interest" description="Disordered" evidence="5">
    <location>
        <begin position="395"/>
        <end position="417"/>
    </location>
</feature>
<dbReference type="InterPro" id="IPR036128">
    <property type="entry name" value="Plus3-like_sf"/>
</dbReference>
<dbReference type="OrthoDB" id="166375at2759"/>
<keyword evidence="2" id="KW-0805">Transcription regulation</keyword>
<evidence type="ECO:0000259" key="6">
    <source>
        <dbReference type="PROSITE" id="PS51360"/>
    </source>
</evidence>
<evidence type="ECO:0000313" key="7">
    <source>
        <dbReference type="EMBL" id="KAG7095564.1"/>
    </source>
</evidence>
<keyword evidence="4" id="KW-0539">Nucleus</keyword>
<dbReference type="SMART" id="SM00719">
    <property type="entry name" value="Plus3"/>
    <property type="match status" value="1"/>
</dbReference>
<dbReference type="PROSITE" id="PS51360">
    <property type="entry name" value="PLUS3"/>
    <property type="match status" value="1"/>
</dbReference>
<organism evidence="7 8">
    <name type="scientific">Marasmius oreades</name>
    <name type="common">fairy-ring Marasmius</name>
    <dbReference type="NCBI Taxonomy" id="181124"/>
    <lineage>
        <taxon>Eukaryota</taxon>
        <taxon>Fungi</taxon>
        <taxon>Dikarya</taxon>
        <taxon>Basidiomycota</taxon>
        <taxon>Agaricomycotina</taxon>
        <taxon>Agaricomycetes</taxon>
        <taxon>Agaricomycetidae</taxon>
        <taxon>Agaricales</taxon>
        <taxon>Marasmiineae</taxon>
        <taxon>Marasmiaceae</taxon>
        <taxon>Marasmius</taxon>
    </lineage>
</organism>
<evidence type="ECO:0000313" key="8">
    <source>
        <dbReference type="Proteomes" id="UP001049176"/>
    </source>
</evidence>
<evidence type="ECO:0000256" key="4">
    <source>
        <dbReference type="ARBA" id="ARBA00023242"/>
    </source>
</evidence>
<dbReference type="GO" id="GO:1990269">
    <property type="term" value="F:RNA polymerase II C-terminal domain phosphoserine binding"/>
    <property type="evidence" value="ECO:0007669"/>
    <property type="project" value="TreeGrafter"/>
</dbReference>
<evidence type="ECO:0000256" key="1">
    <source>
        <dbReference type="ARBA" id="ARBA00004123"/>
    </source>
</evidence>
<feature type="compositionally biased region" description="Basic and acidic residues" evidence="5">
    <location>
        <begin position="124"/>
        <end position="158"/>
    </location>
</feature>
<dbReference type="GeneID" id="66075376"/>
<gene>
    <name evidence="7" type="ORF">E1B28_006300</name>
</gene>
<dbReference type="Proteomes" id="UP001049176">
    <property type="component" value="Chromosome 3"/>
</dbReference>
<dbReference type="PANTHER" id="PTHR13115:SF8">
    <property type="entry name" value="RNA POLYMERASE-ASSOCIATED PROTEIN RTF1 HOMOLOG"/>
    <property type="match status" value="1"/>
</dbReference>
<comment type="subcellular location">
    <subcellularLocation>
        <location evidence="1">Nucleus</location>
    </subcellularLocation>
</comment>
<protein>
    <recommendedName>
        <fullName evidence="6">Plus3 domain-containing protein</fullName>
    </recommendedName>
</protein>
<dbReference type="InterPro" id="IPR004343">
    <property type="entry name" value="Plus-3_dom"/>
</dbReference>
<dbReference type="PANTHER" id="PTHR13115">
    <property type="entry name" value="RNA POLYMERASE-ASSOCIATED PROTEIN RTF1 HOMOLOG"/>
    <property type="match status" value="1"/>
</dbReference>
<evidence type="ECO:0000256" key="2">
    <source>
        <dbReference type="ARBA" id="ARBA00023015"/>
    </source>
</evidence>
<dbReference type="Pfam" id="PF03126">
    <property type="entry name" value="Plus-3"/>
    <property type="match status" value="1"/>
</dbReference>
<dbReference type="SUPFAM" id="SSF159042">
    <property type="entry name" value="Plus3-like"/>
    <property type="match status" value="1"/>
</dbReference>
<dbReference type="GO" id="GO:0016593">
    <property type="term" value="C:Cdc73/Paf1 complex"/>
    <property type="evidence" value="ECO:0007669"/>
    <property type="project" value="TreeGrafter"/>
</dbReference>
<feature type="compositionally biased region" description="Basic and acidic residues" evidence="5">
    <location>
        <begin position="59"/>
        <end position="110"/>
    </location>
</feature>
<dbReference type="AlphaFoldDB" id="A0A9P7S516"/>
<reference evidence="7" key="1">
    <citation type="journal article" date="2021" name="Genome Biol. Evol.">
        <title>The assembled and annotated genome of the fairy-ring fungus Marasmius oreades.</title>
        <authorList>
            <person name="Hiltunen M."/>
            <person name="Ament-Velasquez S.L."/>
            <person name="Johannesson H."/>
        </authorList>
    </citation>
    <scope>NUCLEOTIDE SEQUENCE</scope>
    <source>
        <strain evidence="7">03SP1</strain>
    </source>
</reference>
<accession>A0A9P7S516</accession>
<dbReference type="GO" id="GO:0003677">
    <property type="term" value="F:DNA binding"/>
    <property type="evidence" value="ECO:0007669"/>
    <property type="project" value="InterPro"/>
</dbReference>
<evidence type="ECO:0000256" key="5">
    <source>
        <dbReference type="SAM" id="MobiDB-lite"/>
    </source>
</evidence>
<dbReference type="Gene3D" id="3.90.70.200">
    <property type="entry name" value="Plus-3 domain"/>
    <property type="match status" value="1"/>
</dbReference>
<proteinExistence type="predicted"/>
<feature type="region of interest" description="Disordered" evidence="5">
    <location>
        <begin position="1"/>
        <end position="196"/>
    </location>
</feature>
<dbReference type="KEGG" id="more:E1B28_006300"/>
<evidence type="ECO:0000256" key="3">
    <source>
        <dbReference type="ARBA" id="ARBA00023163"/>
    </source>
</evidence>
<comment type="caution">
    <text evidence="7">The sequence shown here is derived from an EMBL/GenBank/DDBJ whole genome shotgun (WGS) entry which is preliminary data.</text>
</comment>
<feature type="compositionally biased region" description="Acidic residues" evidence="5">
    <location>
        <begin position="42"/>
        <end position="54"/>
    </location>
</feature>